<reference evidence="2" key="1">
    <citation type="submission" date="2016-10" db="EMBL/GenBank/DDBJ databases">
        <authorList>
            <person name="Varghese N."/>
            <person name="Submissions S."/>
        </authorList>
    </citation>
    <scope>NUCLEOTIDE SEQUENCE [LARGE SCALE GENOMIC DNA]</scope>
    <source>
        <strain evidence="2">DSM 11005</strain>
    </source>
</reference>
<keyword evidence="2" id="KW-1185">Reference proteome</keyword>
<proteinExistence type="predicted"/>
<evidence type="ECO:0000313" key="2">
    <source>
        <dbReference type="Proteomes" id="UP000198943"/>
    </source>
</evidence>
<organism evidence="1 2">
    <name type="scientific">Succiniclasticum ruminis</name>
    <dbReference type="NCBI Taxonomy" id="40841"/>
    <lineage>
        <taxon>Bacteria</taxon>
        <taxon>Bacillati</taxon>
        <taxon>Bacillota</taxon>
        <taxon>Negativicutes</taxon>
        <taxon>Acidaminococcales</taxon>
        <taxon>Acidaminococcaceae</taxon>
        <taxon>Succiniclasticum</taxon>
    </lineage>
</organism>
<dbReference type="RefSeq" id="WP_093729969.1">
    <property type="nucleotide sequence ID" value="NZ_FMYW01000005.1"/>
</dbReference>
<dbReference type="AlphaFoldDB" id="A0A1G6KPP4"/>
<sequence length="116" mass="13715">MMVRPTILIDMRKHRIRIHKHTLQAIGNPDFVMLIINPIEYTLGIKYGVLDDKLALRIRKSTLRNDYELYSKSLMAALHQLCPEWKERENYRLEGELIAAENMAVFSMRDYTVVEH</sequence>
<protein>
    <submittedName>
        <fullName evidence="1">Uncharacterized protein</fullName>
    </submittedName>
</protein>
<evidence type="ECO:0000313" key="1">
    <source>
        <dbReference type="EMBL" id="SDC32798.1"/>
    </source>
</evidence>
<dbReference type="Proteomes" id="UP000198943">
    <property type="component" value="Unassembled WGS sequence"/>
</dbReference>
<dbReference type="EMBL" id="FMYW01000005">
    <property type="protein sequence ID" value="SDC32798.1"/>
    <property type="molecule type" value="Genomic_DNA"/>
</dbReference>
<accession>A0A1G6KPP4</accession>
<name>A0A1G6KPP4_9FIRM</name>
<dbReference type="OrthoDB" id="2004208at2"/>
<gene>
    <name evidence="1" type="ORF">SAMN04487864_10526</name>
</gene>